<feature type="binding site" evidence="8">
    <location>
        <begin position="156"/>
        <end position="161"/>
    </location>
    <ligand>
        <name>NADP(+)</name>
        <dbReference type="ChEBI" id="CHEBI:58349"/>
    </ligand>
</feature>
<dbReference type="PANTHER" id="PTHR21089:SF1">
    <property type="entry name" value="BIFUNCTIONAL 3-DEHYDROQUINATE DEHYDRATASE_SHIKIMATE DEHYDROGENASE, CHLOROPLASTIC"/>
    <property type="match status" value="1"/>
</dbReference>
<dbReference type="EC" id="1.1.1.25" evidence="2 8"/>
<dbReference type="InterPro" id="IPR006151">
    <property type="entry name" value="Shikm_DH/Glu-tRNA_Rdtase"/>
</dbReference>
<dbReference type="InterPro" id="IPR046346">
    <property type="entry name" value="Aminoacid_DH-like_N_sf"/>
</dbReference>
<evidence type="ECO:0000256" key="5">
    <source>
        <dbReference type="ARBA" id="ARBA00023002"/>
    </source>
</evidence>
<dbReference type="InterPro" id="IPR022893">
    <property type="entry name" value="Shikimate_DH_fam"/>
</dbReference>
<protein>
    <recommendedName>
        <fullName evidence="2 8">Shikimate dehydrogenase (NADP(+))</fullName>
        <shortName evidence="8">SDH</shortName>
        <ecNumber evidence="2 8">1.1.1.25</ecNumber>
    </recommendedName>
</protein>
<organism evidence="12 13">
    <name type="scientific">Effusibacillus consociatus</name>
    <dbReference type="NCBI Taxonomy" id="1117041"/>
    <lineage>
        <taxon>Bacteria</taxon>
        <taxon>Bacillati</taxon>
        <taxon>Bacillota</taxon>
        <taxon>Bacilli</taxon>
        <taxon>Bacillales</taxon>
        <taxon>Alicyclobacillaceae</taxon>
        <taxon>Effusibacillus</taxon>
    </lineage>
</organism>
<dbReference type="HAMAP" id="MF_00222">
    <property type="entry name" value="Shikimate_DH_AroE"/>
    <property type="match status" value="1"/>
</dbReference>
<comment type="similarity">
    <text evidence="8">Belongs to the shikimate dehydrogenase family.</text>
</comment>
<dbReference type="Pfam" id="PF08501">
    <property type="entry name" value="Shikimate_dh_N"/>
    <property type="match status" value="1"/>
</dbReference>
<evidence type="ECO:0000256" key="6">
    <source>
        <dbReference type="ARBA" id="ARBA00023141"/>
    </source>
</evidence>
<dbReference type="Gene3D" id="3.40.50.720">
    <property type="entry name" value="NAD(P)-binding Rossmann-like Domain"/>
    <property type="match status" value="1"/>
</dbReference>
<feature type="binding site" evidence="8">
    <location>
        <position position="226"/>
    </location>
    <ligand>
        <name>shikimate</name>
        <dbReference type="ChEBI" id="CHEBI:36208"/>
    </ligand>
</feature>
<comment type="function">
    <text evidence="8">Involved in the biosynthesis of the chorismate, which leads to the biosynthesis of aromatic amino acids. Catalyzes the reversible NADPH linked reduction of 3-dehydroshikimate (DHSA) to yield shikimate (SA).</text>
</comment>
<evidence type="ECO:0000256" key="3">
    <source>
        <dbReference type="ARBA" id="ARBA00022605"/>
    </source>
</evidence>
<keyword evidence="5 8" id="KW-0560">Oxidoreductase</keyword>
<dbReference type="InterPro" id="IPR011342">
    <property type="entry name" value="Shikimate_DH"/>
</dbReference>
<proteinExistence type="inferred from homology"/>
<dbReference type="NCBIfam" id="TIGR00507">
    <property type="entry name" value="aroE"/>
    <property type="match status" value="1"/>
</dbReference>
<dbReference type="PANTHER" id="PTHR21089">
    <property type="entry name" value="SHIKIMATE DEHYDROGENASE"/>
    <property type="match status" value="1"/>
</dbReference>
<dbReference type="Proteomes" id="UP001596002">
    <property type="component" value="Unassembled WGS sequence"/>
</dbReference>
<dbReference type="CDD" id="cd01065">
    <property type="entry name" value="NAD_bind_Shikimate_DH"/>
    <property type="match status" value="1"/>
</dbReference>
<feature type="binding site" evidence="8">
    <location>
        <position position="92"/>
    </location>
    <ligand>
        <name>shikimate</name>
        <dbReference type="ChEBI" id="CHEBI:36208"/>
    </ligand>
</feature>
<evidence type="ECO:0000256" key="1">
    <source>
        <dbReference type="ARBA" id="ARBA00004871"/>
    </source>
</evidence>
<feature type="domain" description="Quinate/shikimate 5-dehydrogenase/glutamyl-tRNA reductase" evidence="9">
    <location>
        <begin position="120"/>
        <end position="198"/>
    </location>
</feature>
<dbReference type="InterPro" id="IPR041121">
    <property type="entry name" value="SDH_C"/>
</dbReference>
<dbReference type="InterPro" id="IPR013708">
    <property type="entry name" value="Shikimate_DH-bd_N"/>
</dbReference>
<dbReference type="RefSeq" id="WP_380024092.1">
    <property type="nucleotide sequence ID" value="NZ_JBHSHC010000014.1"/>
</dbReference>
<dbReference type="SUPFAM" id="SSF53223">
    <property type="entry name" value="Aminoacid dehydrogenase-like, N-terminal domain"/>
    <property type="match status" value="1"/>
</dbReference>
<evidence type="ECO:0000259" key="9">
    <source>
        <dbReference type="Pfam" id="PF01488"/>
    </source>
</evidence>
<evidence type="ECO:0000259" key="10">
    <source>
        <dbReference type="Pfam" id="PF08501"/>
    </source>
</evidence>
<dbReference type="InterPro" id="IPR036291">
    <property type="entry name" value="NAD(P)-bd_dom_sf"/>
</dbReference>
<comment type="caution">
    <text evidence="12">The sequence shown here is derived from an EMBL/GenBank/DDBJ whole genome shotgun (WGS) entry which is preliminary data.</text>
</comment>
<keyword evidence="13" id="KW-1185">Reference proteome</keyword>
<sequence length="281" mass="30682">MDANQHLTLTGLFGHPVRHSRSPQMQNAAFREKGLSFVYTVFDVLPERLEAAVESIRVLGMRGVNVTIPHKVDVMNYLDRITPEAEMIGAVNTIVNENGELVGHNTDGSGYVRSLIEETALSLPESKVLILGAGGASRAVAVSMALKGVKEIFIANRTREKGDELAARIASYCPAHSVSYEDLPSLTNQVQLVINTTSVGMSPNIEETPIDPSLLHEGLVVSDLIYNPRETLLLKEARQRGAQTHGGLGMFIYQGAEAFTLWTGVEAPIEVMRKQLEHPTK</sequence>
<comment type="pathway">
    <text evidence="1 8">Metabolic intermediate biosynthesis; chorismate biosynthesis; chorismate from D-erythrose 4-phosphate and phosphoenolpyruvate: step 4/7.</text>
</comment>
<gene>
    <name evidence="8 12" type="primary">aroE</name>
    <name evidence="12" type="ORF">ACFO8Q_02560</name>
</gene>
<dbReference type="SUPFAM" id="SSF51735">
    <property type="entry name" value="NAD(P)-binding Rossmann-fold domains"/>
    <property type="match status" value="1"/>
</dbReference>
<dbReference type="Pfam" id="PF01488">
    <property type="entry name" value="Shikimate_DH"/>
    <property type="match status" value="1"/>
</dbReference>
<feature type="binding site" evidence="8">
    <location>
        <position position="67"/>
    </location>
    <ligand>
        <name>shikimate</name>
        <dbReference type="ChEBI" id="CHEBI:36208"/>
    </ligand>
</feature>
<evidence type="ECO:0000256" key="8">
    <source>
        <dbReference type="HAMAP-Rule" id="MF_00222"/>
    </source>
</evidence>
<evidence type="ECO:0000313" key="13">
    <source>
        <dbReference type="Proteomes" id="UP001596002"/>
    </source>
</evidence>
<reference evidence="13" key="1">
    <citation type="journal article" date="2019" name="Int. J. Syst. Evol. Microbiol.">
        <title>The Global Catalogue of Microorganisms (GCM) 10K type strain sequencing project: providing services to taxonomists for standard genome sequencing and annotation.</title>
        <authorList>
            <consortium name="The Broad Institute Genomics Platform"/>
            <consortium name="The Broad Institute Genome Sequencing Center for Infectious Disease"/>
            <person name="Wu L."/>
            <person name="Ma J."/>
        </authorList>
    </citation>
    <scope>NUCLEOTIDE SEQUENCE [LARGE SCALE GENOMIC DNA]</scope>
    <source>
        <strain evidence="13">WYCCWR 12678</strain>
    </source>
</reference>
<feature type="binding site" evidence="8">
    <location>
        <position position="107"/>
    </location>
    <ligand>
        <name>shikimate</name>
        <dbReference type="ChEBI" id="CHEBI:36208"/>
    </ligand>
</feature>
<dbReference type="Gene3D" id="3.40.50.10860">
    <property type="entry name" value="Leucine Dehydrogenase, chain A, domain 1"/>
    <property type="match status" value="1"/>
</dbReference>
<feature type="binding site" evidence="8">
    <location>
        <position position="254"/>
    </location>
    <ligand>
        <name>shikimate</name>
        <dbReference type="ChEBI" id="CHEBI:36208"/>
    </ligand>
</feature>
<feature type="active site" description="Proton acceptor" evidence="8">
    <location>
        <position position="71"/>
    </location>
</feature>
<evidence type="ECO:0000313" key="12">
    <source>
        <dbReference type="EMBL" id="MFC4766283.1"/>
    </source>
</evidence>
<keyword evidence="6 8" id="KW-0057">Aromatic amino acid biosynthesis</keyword>
<evidence type="ECO:0000256" key="7">
    <source>
        <dbReference type="ARBA" id="ARBA00049442"/>
    </source>
</evidence>
<evidence type="ECO:0000256" key="2">
    <source>
        <dbReference type="ARBA" id="ARBA00012962"/>
    </source>
</evidence>
<feature type="binding site" evidence="8">
    <location>
        <position position="224"/>
    </location>
    <ligand>
        <name>NADP(+)</name>
        <dbReference type="ChEBI" id="CHEBI:58349"/>
    </ligand>
</feature>
<dbReference type="GO" id="GO:0004764">
    <property type="term" value="F:shikimate 3-dehydrogenase (NADP+) activity"/>
    <property type="evidence" value="ECO:0007669"/>
    <property type="project" value="UniProtKB-EC"/>
</dbReference>
<feature type="binding site" evidence="8">
    <location>
        <position position="247"/>
    </location>
    <ligand>
        <name>NADP(+)</name>
        <dbReference type="ChEBI" id="CHEBI:58349"/>
    </ligand>
</feature>
<evidence type="ECO:0000256" key="4">
    <source>
        <dbReference type="ARBA" id="ARBA00022857"/>
    </source>
</evidence>
<comment type="catalytic activity">
    <reaction evidence="7 8">
        <text>shikimate + NADP(+) = 3-dehydroshikimate + NADPH + H(+)</text>
        <dbReference type="Rhea" id="RHEA:17737"/>
        <dbReference type="ChEBI" id="CHEBI:15378"/>
        <dbReference type="ChEBI" id="CHEBI:16630"/>
        <dbReference type="ChEBI" id="CHEBI:36208"/>
        <dbReference type="ChEBI" id="CHEBI:57783"/>
        <dbReference type="ChEBI" id="CHEBI:58349"/>
        <dbReference type="EC" id="1.1.1.25"/>
    </reaction>
</comment>
<keyword evidence="3 8" id="KW-0028">Amino-acid biosynthesis</keyword>
<dbReference type="Pfam" id="PF18317">
    <property type="entry name" value="SDH_C"/>
    <property type="match status" value="1"/>
</dbReference>
<feature type="binding site" evidence="8">
    <location>
        <begin position="132"/>
        <end position="136"/>
    </location>
    <ligand>
        <name>NADP(+)</name>
        <dbReference type="ChEBI" id="CHEBI:58349"/>
    </ligand>
</feature>
<feature type="binding site" evidence="8">
    <location>
        <begin position="20"/>
        <end position="22"/>
    </location>
    <ligand>
        <name>shikimate</name>
        <dbReference type="ChEBI" id="CHEBI:36208"/>
    </ligand>
</feature>
<comment type="subunit">
    <text evidence="8">Homodimer.</text>
</comment>
<feature type="domain" description="Shikimate dehydrogenase substrate binding N-terminal" evidence="10">
    <location>
        <begin position="12"/>
        <end position="94"/>
    </location>
</feature>
<dbReference type="EMBL" id="JBHSHC010000014">
    <property type="protein sequence ID" value="MFC4766283.1"/>
    <property type="molecule type" value="Genomic_DNA"/>
</dbReference>
<evidence type="ECO:0000259" key="11">
    <source>
        <dbReference type="Pfam" id="PF18317"/>
    </source>
</evidence>
<name>A0ABV9PX98_9BACL</name>
<comment type="caution">
    <text evidence="8">Lacks conserved residue(s) required for the propagation of feature annotation.</text>
</comment>
<accession>A0ABV9PX98</accession>
<keyword evidence="4 8" id="KW-0521">NADP</keyword>
<feature type="domain" description="SDH C-terminal" evidence="11">
    <location>
        <begin position="247"/>
        <end position="277"/>
    </location>
</feature>
<dbReference type="NCBIfam" id="NF001319">
    <property type="entry name" value="PRK00258.3-3"/>
    <property type="match status" value="1"/>
</dbReference>